<reference evidence="1" key="1">
    <citation type="journal article" date="2018" name="Genome Biol.">
        <title>SKESA: strategic k-mer extension for scrupulous assemblies.</title>
        <authorList>
            <person name="Souvorov A."/>
            <person name="Agarwala R."/>
            <person name="Lipman D.J."/>
        </authorList>
    </citation>
    <scope>NUCLEOTIDE SEQUENCE</scope>
    <source>
        <strain evidence="1">C8</strain>
    </source>
</reference>
<comment type="caution">
    <text evidence="1">The sequence shown here is derived from an EMBL/GenBank/DDBJ whole genome shotgun (WGS) entry which is preliminary data.</text>
</comment>
<sequence length="123" mass="14309">MNSIIKEFVFNVGWKKTSKITLFGNDFQITIKLQAYFEEDGITNEQEISYAKYNEDKENINKKIEDMLLNFDENAKSRFIPSTLIFERNGSYALLCDDKLELDGGIAVCIEPDNKIIYQDDYL</sequence>
<reference evidence="1" key="2">
    <citation type="submission" date="2020-07" db="EMBL/GenBank/DDBJ databases">
        <authorList>
            <consortium name="NCBI Pathogen Detection Project"/>
        </authorList>
    </citation>
    <scope>NUCLEOTIDE SEQUENCE</scope>
    <source>
        <strain evidence="1">C8</strain>
    </source>
</reference>
<dbReference type="Proteomes" id="UP000859547">
    <property type="component" value="Unassembled WGS sequence"/>
</dbReference>
<dbReference type="AlphaFoldDB" id="A0A8H9QWL7"/>
<evidence type="ECO:0000313" key="1">
    <source>
        <dbReference type="EMBL" id="HAT4307394.1"/>
    </source>
</evidence>
<proteinExistence type="predicted"/>
<protein>
    <submittedName>
        <fullName evidence="1">Uncharacterized protein</fullName>
    </submittedName>
</protein>
<dbReference type="EMBL" id="DACTCB010000004">
    <property type="protein sequence ID" value="HAT4307394.1"/>
    <property type="molecule type" value="Genomic_DNA"/>
</dbReference>
<organism evidence="1">
    <name type="scientific">Clostridium perfringens</name>
    <dbReference type="NCBI Taxonomy" id="1502"/>
    <lineage>
        <taxon>Bacteria</taxon>
        <taxon>Bacillati</taxon>
        <taxon>Bacillota</taxon>
        <taxon>Clostridia</taxon>
        <taxon>Eubacteriales</taxon>
        <taxon>Clostridiaceae</taxon>
        <taxon>Clostridium</taxon>
    </lineage>
</organism>
<gene>
    <name evidence="1" type="ORF">I9080_001177</name>
</gene>
<name>A0A8H9QWL7_CLOPF</name>
<accession>A0A8H9QWL7</accession>